<gene>
    <name evidence="4" type="ORF">NP493_1465g00000</name>
</gene>
<comment type="caution">
    <text evidence="4">The sequence shown here is derived from an EMBL/GenBank/DDBJ whole genome shotgun (WGS) entry which is preliminary data.</text>
</comment>
<evidence type="ECO:0000313" key="4">
    <source>
        <dbReference type="EMBL" id="KAK2163380.1"/>
    </source>
</evidence>
<keyword evidence="1" id="KW-0800">Toxin</keyword>
<proteinExistence type="predicted"/>
<evidence type="ECO:0008006" key="6">
    <source>
        <dbReference type="Google" id="ProtNLM"/>
    </source>
</evidence>
<keyword evidence="1" id="KW-1202">Platelet aggregation activating toxin</keyword>
<evidence type="ECO:0000313" key="5">
    <source>
        <dbReference type="Proteomes" id="UP001209878"/>
    </source>
</evidence>
<dbReference type="PANTHER" id="PTHR11686">
    <property type="entry name" value="GAMMA GLUTAMYL TRANSPEPTIDASE"/>
    <property type="match status" value="1"/>
</dbReference>
<feature type="binding site" evidence="3">
    <location>
        <position position="361"/>
    </location>
    <ligand>
        <name>L-glutamate</name>
        <dbReference type="ChEBI" id="CHEBI:29985"/>
    </ligand>
</feature>
<dbReference type="FunFam" id="3.60.20.40:FF:000001">
    <property type="entry name" value="Gamma-glutamyltranspeptidase 1"/>
    <property type="match status" value="1"/>
</dbReference>
<dbReference type="EMBL" id="JAODUO010001464">
    <property type="protein sequence ID" value="KAK2163380.1"/>
    <property type="molecule type" value="Genomic_DNA"/>
</dbReference>
<dbReference type="GO" id="GO:0006751">
    <property type="term" value="P:glutathione catabolic process"/>
    <property type="evidence" value="ECO:0007669"/>
    <property type="project" value="InterPro"/>
</dbReference>
<protein>
    <recommendedName>
        <fullName evidence="6">Gamma-glutamyltranspeptidase</fullName>
    </recommendedName>
</protein>
<feature type="binding site" evidence="3">
    <location>
        <position position="310"/>
    </location>
    <ligand>
        <name>L-glutamate</name>
        <dbReference type="ChEBI" id="CHEBI:29985"/>
    </ligand>
</feature>
<dbReference type="SUPFAM" id="SSF56235">
    <property type="entry name" value="N-terminal nucleophile aminohydrolases (Ntn hydrolases)"/>
    <property type="match status" value="1"/>
</dbReference>
<dbReference type="PRINTS" id="PR01210">
    <property type="entry name" value="GGTRANSPTASE"/>
</dbReference>
<keyword evidence="5" id="KW-1185">Reference proteome</keyword>
<evidence type="ECO:0000256" key="1">
    <source>
        <dbReference type="ARBA" id="ARBA00084097"/>
    </source>
</evidence>
<dbReference type="InterPro" id="IPR043138">
    <property type="entry name" value="GGT_lsub"/>
</dbReference>
<dbReference type="Gene3D" id="3.60.20.40">
    <property type="match status" value="1"/>
</dbReference>
<dbReference type="AlphaFoldDB" id="A0AAD9K3R3"/>
<dbReference type="InterPro" id="IPR029055">
    <property type="entry name" value="Ntn_hydrolases_N"/>
</dbReference>
<dbReference type="Proteomes" id="UP001209878">
    <property type="component" value="Unassembled WGS sequence"/>
</dbReference>
<dbReference type="InterPro" id="IPR000101">
    <property type="entry name" value="GGT_peptidase"/>
</dbReference>
<dbReference type="InterPro" id="IPR043137">
    <property type="entry name" value="GGT_ssub_C"/>
</dbReference>
<sequence length="464" mass="50334">MFVNNPKASLTGGLAVGVPGELKGLYTAWQMFGRANWEDLFAPSIRLCEEGVPVLDYLANVIREYGDIIHKDTHLRRLFVNADGTLKKEGDTVKRPLLARTLRRIADDPYTFYNGSLASDIISDLQERGSIITLEDLGNYTANIRTPLNVTVNTNNENFTIFSPPPPASGALILFMLNVLKGYNWSNKTLSTLDGRVLTYHRIAEAFKFAYARRTRLGDEDFLNISQLVANLTDDDYAATIRNLINDTMTQDMSYYGGSSDDRNVPGTAHLNVLAQDGGAVSITSTINTCFGSKIVGSRTGIIFNNEMDDFSTPGTVNSYGVPASPSNFIAPGKRPMSSSCPTLVLDDAGNVRLATGAAGGTRITTHTAWVIIQHLMFGRRIDAATDSPRTHHQLVPNVLQVESGITEEEREGLRKKGHVLGKAGLGVVGSIASRLPTPNAPPGYFYGIDVVSDGRIPGSVCGF</sequence>
<dbReference type="Pfam" id="PF01019">
    <property type="entry name" value="G_glu_transpept"/>
    <property type="match status" value="1"/>
</dbReference>
<feature type="active site" description="Nucleophile" evidence="2">
    <location>
        <position position="268"/>
    </location>
</feature>
<accession>A0AAD9K3R3</accession>
<evidence type="ECO:0000256" key="2">
    <source>
        <dbReference type="PIRSR" id="PIRSR600101-1"/>
    </source>
</evidence>
<feature type="binding site" evidence="3">
    <location>
        <begin position="338"/>
        <end position="339"/>
    </location>
    <ligand>
        <name>L-glutamate</name>
        <dbReference type="ChEBI" id="CHEBI:29985"/>
    </ligand>
</feature>
<dbReference type="FunFam" id="1.10.246.130:FF:000002">
    <property type="entry name" value="glutathione hydrolase 1 proenzyme"/>
    <property type="match status" value="1"/>
</dbReference>
<dbReference type="GO" id="GO:0005886">
    <property type="term" value="C:plasma membrane"/>
    <property type="evidence" value="ECO:0007669"/>
    <property type="project" value="TreeGrafter"/>
</dbReference>
<organism evidence="4 5">
    <name type="scientific">Ridgeia piscesae</name>
    <name type="common">Tubeworm</name>
    <dbReference type="NCBI Taxonomy" id="27915"/>
    <lineage>
        <taxon>Eukaryota</taxon>
        <taxon>Metazoa</taxon>
        <taxon>Spiralia</taxon>
        <taxon>Lophotrochozoa</taxon>
        <taxon>Annelida</taxon>
        <taxon>Polychaeta</taxon>
        <taxon>Sedentaria</taxon>
        <taxon>Canalipalpata</taxon>
        <taxon>Sabellida</taxon>
        <taxon>Siboglinidae</taxon>
        <taxon>Ridgeia</taxon>
    </lineage>
</organism>
<keyword evidence="1" id="KW-1199">Hemostasis impairing toxin</keyword>
<evidence type="ECO:0000256" key="3">
    <source>
        <dbReference type="PIRSR" id="PIRSR600101-2"/>
    </source>
</evidence>
<name>A0AAD9K3R3_RIDPI</name>
<dbReference type="Gene3D" id="1.10.246.130">
    <property type="match status" value="1"/>
</dbReference>
<feature type="binding site" evidence="3">
    <location>
        <begin position="286"/>
        <end position="288"/>
    </location>
    <ligand>
        <name>L-glutamate</name>
        <dbReference type="ChEBI" id="CHEBI:29985"/>
    </ligand>
</feature>
<dbReference type="PANTHER" id="PTHR11686:SF9">
    <property type="entry name" value="RE13973P"/>
    <property type="match status" value="1"/>
</dbReference>
<dbReference type="GO" id="GO:0036374">
    <property type="term" value="F:glutathione hydrolase activity"/>
    <property type="evidence" value="ECO:0007669"/>
    <property type="project" value="InterPro"/>
</dbReference>
<reference evidence="4" key="1">
    <citation type="journal article" date="2023" name="Mol. Biol. Evol.">
        <title>Third-Generation Sequencing Reveals the Adaptive Role of the Epigenome in Three Deep-Sea Polychaetes.</title>
        <authorList>
            <person name="Perez M."/>
            <person name="Aroh O."/>
            <person name="Sun Y."/>
            <person name="Lan Y."/>
            <person name="Juniper S.K."/>
            <person name="Young C.R."/>
            <person name="Angers B."/>
            <person name="Qian P.Y."/>
        </authorList>
    </citation>
    <scope>NUCLEOTIDE SEQUENCE</scope>
    <source>
        <strain evidence="4">R07B-5</strain>
    </source>
</reference>